<dbReference type="SUPFAM" id="SSF56219">
    <property type="entry name" value="DNase I-like"/>
    <property type="match status" value="1"/>
</dbReference>
<dbReference type="EMBL" id="JACGWL010000015">
    <property type="protein sequence ID" value="KAK4386016.1"/>
    <property type="molecule type" value="Genomic_DNA"/>
</dbReference>
<reference evidence="1" key="1">
    <citation type="submission" date="2020-06" db="EMBL/GenBank/DDBJ databases">
        <authorList>
            <person name="Li T."/>
            <person name="Hu X."/>
            <person name="Zhang T."/>
            <person name="Song X."/>
            <person name="Zhang H."/>
            <person name="Dai N."/>
            <person name="Sheng W."/>
            <person name="Hou X."/>
            <person name="Wei L."/>
        </authorList>
    </citation>
    <scope>NUCLEOTIDE SEQUENCE</scope>
    <source>
        <strain evidence="1">K16</strain>
        <tissue evidence="1">Leaf</tissue>
    </source>
</reference>
<sequence length="185" mass="21412">MWRLTGFYGDADSSLRKLSWNTLRQLNDNSALPWVCGRNFNGILYSHEQKSRNLTPAWQVREFPAAISDANLADLGSGTKYAWCNNREEPHTVHSRLDRVFAYSKWRDVFPGSSANNIPSAYSDHYSLLLTTTRIASTGLRPRSKPFRFEAFWMRMEDCEKIIQKTWQQSKLQGQSEDCLEQEPV</sequence>
<dbReference type="InterPro" id="IPR036691">
    <property type="entry name" value="Endo/exonu/phosph_ase_sf"/>
</dbReference>
<feature type="non-terminal residue" evidence="1">
    <location>
        <position position="185"/>
    </location>
</feature>
<gene>
    <name evidence="1" type="ORF">Sango_2472200</name>
</gene>
<evidence type="ECO:0008006" key="3">
    <source>
        <dbReference type="Google" id="ProtNLM"/>
    </source>
</evidence>
<organism evidence="1 2">
    <name type="scientific">Sesamum angolense</name>
    <dbReference type="NCBI Taxonomy" id="2727404"/>
    <lineage>
        <taxon>Eukaryota</taxon>
        <taxon>Viridiplantae</taxon>
        <taxon>Streptophyta</taxon>
        <taxon>Embryophyta</taxon>
        <taxon>Tracheophyta</taxon>
        <taxon>Spermatophyta</taxon>
        <taxon>Magnoliopsida</taxon>
        <taxon>eudicotyledons</taxon>
        <taxon>Gunneridae</taxon>
        <taxon>Pentapetalae</taxon>
        <taxon>asterids</taxon>
        <taxon>lamiids</taxon>
        <taxon>Lamiales</taxon>
        <taxon>Pedaliaceae</taxon>
        <taxon>Sesamum</taxon>
    </lineage>
</organism>
<comment type="caution">
    <text evidence="1">The sequence shown here is derived from an EMBL/GenBank/DDBJ whole genome shotgun (WGS) entry which is preliminary data.</text>
</comment>
<dbReference type="Proteomes" id="UP001289374">
    <property type="component" value="Unassembled WGS sequence"/>
</dbReference>
<accession>A0AAE2BHZ1</accession>
<keyword evidence="2" id="KW-1185">Reference proteome</keyword>
<evidence type="ECO:0000313" key="1">
    <source>
        <dbReference type="EMBL" id="KAK4386016.1"/>
    </source>
</evidence>
<name>A0AAE2BHZ1_9LAMI</name>
<dbReference type="Gene3D" id="3.60.10.10">
    <property type="entry name" value="Endonuclease/exonuclease/phosphatase"/>
    <property type="match status" value="1"/>
</dbReference>
<proteinExistence type="predicted"/>
<evidence type="ECO:0000313" key="2">
    <source>
        <dbReference type="Proteomes" id="UP001289374"/>
    </source>
</evidence>
<protein>
    <recommendedName>
        <fullName evidence="3">Endonuclease/exonuclease/phosphatase domain-containing protein</fullName>
    </recommendedName>
</protein>
<dbReference type="PANTHER" id="PTHR33710:SF77">
    <property type="entry name" value="DNASE I-LIKE SUPERFAMILY PROTEIN"/>
    <property type="match status" value="1"/>
</dbReference>
<reference evidence="1" key="2">
    <citation type="journal article" date="2024" name="Plant">
        <title>Genomic evolution and insights into agronomic trait innovations of Sesamum species.</title>
        <authorList>
            <person name="Miao H."/>
            <person name="Wang L."/>
            <person name="Qu L."/>
            <person name="Liu H."/>
            <person name="Sun Y."/>
            <person name="Le M."/>
            <person name="Wang Q."/>
            <person name="Wei S."/>
            <person name="Zheng Y."/>
            <person name="Lin W."/>
            <person name="Duan Y."/>
            <person name="Cao H."/>
            <person name="Xiong S."/>
            <person name="Wang X."/>
            <person name="Wei L."/>
            <person name="Li C."/>
            <person name="Ma Q."/>
            <person name="Ju M."/>
            <person name="Zhao R."/>
            <person name="Li G."/>
            <person name="Mu C."/>
            <person name="Tian Q."/>
            <person name="Mei H."/>
            <person name="Zhang T."/>
            <person name="Gao T."/>
            <person name="Zhang H."/>
        </authorList>
    </citation>
    <scope>NUCLEOTIDE SEQUENCE</scope>
    <source>
        <strain evidence="1">K16</strain>
    </source>
</reference>
<dbReference type="PANTHER" id="PTHR33710">
    <property type="entry name" value="BNAC02G09200D PROTEIN"/>
    <property type="match status" value="1"/>
</dbReference>
<dbReference type="AlphaFoldDB" id="A0AAE2BHZ1"/>